<evidence type="ECO:0000313" key="3">
    <source>
        <dbReference type="EMBL" id="QHS44651.1"/>
    </source>
</evidence>
<dbReference type="Proteomes" id="UP000234661">
    <property type="component" value="Unassembled WGS sequence"/>
</dbReference>
<dbReference type="EMBL" id="JARTTH020000001">
    <property type="protein sequence ID" value="MEC6050817.1"/>
    <property type="molecule type" value="Genomic_DNA"/>
</dbReference>
<dbReference type="EMBL" id="CP048108">
    <property type="protein sequence ID" value="QHS44651.1"/>
    <property type="molecule type" value="Genomic_DNA"/>
</dbReference>
<name>A0A1Q8YNP7_9ENTR</name>
<dbReference type="Proteomes" id="UP000464389">
    <property type="component" value="Chromosome"/>
</dbReference>
<reference evidence="1" key="4">
    <citation type="journal article" date="2023" name="Nat. Commun.">
        <title>Genomic dissection of endemic carbapenem resistance reveals metallo-beta-lactamase dissemination through clonal, plasmid and integron transfer.</title>
        <authorList>
            <person name="Macesic N."/>
            <person name="Hawkey J."/>
            <person name="Vezina B."/>
            <person name="Wisniewski J.A."/>
            <person name="Cottingham H."/>
            <person name="Blakeway L.V."/>
            <person name="Harshegyi T."/>
            <person name="Pragastis K."/>
            <person name="Badoordeen G.Z."/>
            <person name="Dennison A."/>
            <person name="Spelman D.W."/>
            <person name="Jenney A.W.J."/>
            <person name="Peleg A.Y."/>
        </authorList>
    </citation>
    <scope>NUCLEOTIDE SEQUENCE</scope>
    <source>
        <strain evidence="1">CPO078</strain>
    </source>
</reference>
<reference evidence="2 4" key="1">
    <citation type="submission" date="2017-11" db="EMBL/GenBank/DDBJ databases">
        <authorList>
            <person name="Han C.G."/>
        </authorList>
    </citation>
    <scope>NUCLEOTIDE SEQUENCE [LARGE SCALE GENOMIC DNA]</scope>
    <source>
        <strain evidence="2 4">A2</strain>
    </source>
</reference>
<evidence type="ECO:0000313" key="2">
    <source>
        <dbReference type="EMBL" id="PLM57553.1"/>
    </source>
</evidence>
<accession>A0A1Q8YNP7</accession>
<evidence type="ECO:0000313" key="4">
    <source>
        <dbReference type="Proteomes" id="UP000234661"/>
    </source>
</evidence>
<reference evidence="1" key="5">
    <citation type="submission" date="2024-01" db="EMBL/GenBank/DDBJ databases">
        <authorList>
            <person name="Macesic N."/>
        </authorList>
    </citation>
    <scope>NUCLEOTIDE SEQUENCE</scope>
    <source>
        <strain evidence="1">CPO078</strain>
    </source>
</reference>
<evidence type="ECO:0000313" key="5">
    <source>
        <dbReference type="Proteomes" id="UP000464389"/>
    </source>
</evidence>
<gene>
    <name evidence="2" type="ORF">CWM85_19755</name>
    <name evidence="3" type="ORF">GW952_03020</name>
    <name evidence="1" type="ORF">QAB24_009925</name>
</gene>
<proteinExistence type="predicted"/>
<organism evidence="2 4">
    <name type="scientific">Klebsiella michiganensis</name>
    <dbReference type="NCBI Taxonomy" id="1134687"/>
    <lineage>
        <taxon>Bacteria</taxon>
        <taxon>Pseudomonadati</taxon>
        <taxon>Pseudomonadota</taxon>
        <taxon>Gammaproteobacteria</taxon>
        <taxon>Enterobacterales</taxon>
        <taxon>Enterobacteriaceae</taxon>
        <taxon>Klebsiella/Raoultella group</taxon>
        <taxon>Klebsiella</taxon>
    </lineage>
</organism>
<sequence>MPLVATFRTDWFRVITDLTRKNLTTQQIADELGVSKSAVLGWKSGSEPRHGHGEALIALWCLATSSDRKKLPTVLYRQWWTFRRPVFGRETDQKGNTQ</sequence>
<dbReference type="Proteomes" id="UP001175817">
    <property type="component" value="Unassembled WGS sequence"/>
</dbReference>
<evidence type="ECO:0000313" key="1">
    <source>
        <dbReference type="EMBL" id="MEC6050817.1"/>
    </source>
</evidence>
<evidence type="ECO:0008006" key="6">
    <source>
        <dbReference type="Google" id="ProtNLM"/>
    </source>
</evidence>
<protein>
    <recommendedName>
        <fullName evidence="6">Transcriptional regulator</fullName>
    </recommendedName>
</protein>
<dbReference type="AlphaFoldDB" id="A0A1Q8YNP7"/>
<reference evidence="2 4" key="2">
    <citation type="submission" date="2018-01" db="EMBL/GenBank/DDBJ databases">
        <title>Genomic study of Klebsiella pneumoniae.</title>
        <authorList>
            <person name="Yang Y."/>
            <person name="Bicalho R."/>
        </authorList>
    </citation>
    <scope>NUCLEOTIDE SEQUENCE [LARGE SCALE GENOMIC DNA]</scope>
    <source>
        <strain evidence="2 4">A2</strain>
    </source>
</reference>
<dbReference type="EMBL" id="PIET01000658">
    <property type="protein sequence ID" value="PLM57553.1"/>
    <property type="molecule type" value="Genomic_DNA"/>
</dbReference>
<reference evidence="3 5" key="3">
    <citation type="submission" date="2020-01" db="EMBL/GenBank/DDBJ databases">
        <title>Bactrocera dorsalis gut bacteria genome.</title>
        <authorList>
            <person name="Zhang H."/>
            <person name="Cai Z."/>
        </authorList>
    </citation>
    <scope>NUCLEOTIDE SEQUENCE [LARGE SCALE GENOMIC DNA]</scope>
    <source>
        <strain evidence="3 5">BD177</strain>
    </source>
</reference>
<dbReference type="RefSeq" id="WP_015365933.1">
    <property type="nucleotide sequence ID" value="NZ_ABVZTX020000006.1"/>
</dbReference>